<dbReference type="InterPro" id="IPR001343">
    <property type="entry name" value="Hemolysn_Ca-bd"/>
</dbReference>
<evidence type="ECO:0000256" key="2">
    <source>
        <dbReference type="ARBA" id="ARBA00004613"/>
    </source>
</evidence>
<dbReference type="Proteomes" id="UP000664914">
    <property type="component" value="Chromosome"/>
</dbReference>
<dbReference type="PANTHER" id="PTHR38340:SF1">
    <property type="entry name" value="S-LAYER PROTEIN"/>
    <property type="match status" value="1"/>
</dbReference>
<organism evidence="9 10">
    <name type="scientific">Rhizorhabdus wittichii</name>
    <dbReference type="NCBI Taxonomy" id="160791"/>
    <lineage>
        <taxon>Bacteria</taxon>
        <taxon>Pseudomonadati</taxon>
        <taxon>Pseudomonadota</taxon>
        <taxon>Alphaproteobacteria</taxon>
        <taxon>Sphingomonadales</taxon>
        <taxon>Sphingomonadaceae</taxon>
        <taxon>Rhizorhabdus</taxon>
    </lineage>
</organism>
<dbReference type="AlphaFoldDB" id="A0A975HIA4"/>
<accession>A0A975HIA4</accession>
<dbReference type="InterPro" id="IPR018511">
    <property type="entry name" value="Hemolysin-typ_Ca-bd_CS"/>
</dbReference>
<evidence type="ECO:0000256" key="3">
    <source>
        <dbReference type="ARBA" id="ARBA00022525"/>
    </source>
</evidence>
<reference evidence="9" key="2">
    <citation type="submission" date="2021-04" db="EMBL/GenBank/DDBJ databases">
        <title>Isolation and genomic analysis of the ibuprofen-degrading bacterium Sphingomonas strain MPO218.</title>
        <authorList>
            <person name="Aulestia M."/>
            <person name="Flores A."/>
            <person name="Mangas E.L."/>
            <person name="Perez-Pulido A.J."/>
            <person name="Santero E."/>
            <person name="Camacho E.M."/>
        </authorList>
    </citation>
    <scope>NUCLEOTIDE SEQUENCE</scope>
    <source>
        <strain evidence="9">MPO218</strain>
    </source>
</reference>
<evidence type="ECO:0000256" key="5">
    <source>
        <dbReference type="ARBA" id="ARBA00022737"/>
    </source>
</evidence>
<dbReference type="GO" id="GO:0005576">
    <property type="term" value="C:extracellular region"/>
    <property type="evidence" value="ECO:0007669"/>
    <property type="project" value="UniProtKB-SubCell"/>
</dbReference>
<dbReference type="InterPro" id="IPR003995">
    <property type="entry name" value="RTX_toxin_determinant-A"/>
</dbReference>
<keyword evidence="7" id="KW-0472">Membrane</keyword>
<comment type="subcellular location">
    <subcellularLocation>
        <location evidence="1">Membrane</location>
    </subcellularLocation>
    <subcellularLocation>
        <location evidence="2">Secreted</location>
    </subcellularLocation>
</comment>
<dbReference type="Gene3D" id="2.150.10.10">
    <property type="entry name" value="Serralysin-like metalloprotease, C-terminal"/>
    <property type="match status" value="3"/>
</dbReference>
<dbReference type="PRINTS" id="PR01488">
    <property type="entry name" value="RTXTOXINA"/>
</dbReference>
<evidence type="ECO:0000256" key="7">
    <source>
        <dbReference type="ARBA" id="ARBA00023136"/>
    </source>
</evidence>
<reference evidence="9" key="1">
    <citation type="submission" date="2020-07" db="EMBL/GenBank/DDBJ databases">
        <authorList>
            <person name="Camacho E."/>
        </authorList>
    </citation>
    <scope>NUCLEOTIDE SEQUENCE</scope>
    <source>
        <strain evidence="9">MPO218</strain>
    </source>
</reference>
<dbReference type="GO" id="GO:0005509">
    <property type="term" value="F:calcium ion binding"/>
    <property type="evidence" value="ECO:0007669"/>
    <property type="project" value="InterPro"/>
</dbReference>
<dbReference type="InterPro" id="IPR050557">
    <property type="entry name" value="RTX_toxin/Mannuronan_C5-epim"/>
</dbReference>
<protein>
    <submittedName>
        <fullName evidence="9">Calcium-binding protein</fullName>
    </submittedName>
</protein>
<sequence>MNNFIFEEGTQAQAEAFTSSDTLYFKQAVPTDLAVVYTPAAGLQVATVTLTYGEQTLTFDASAFTGTNVEFIPGGSAELFLGSAAANTFDVTNAGSAAYGFNGVDTITVSASGSNIVSGGGGDDTVTITGAGTNTIAGDGGNDTLNATAATKAQIILGGDGADTITGGAGADHLYGHSAAGGADDGADSISGGLGNDYIQGNAGDDTLNGGEGSDRIRGGADDDTIHGDAGNDSINGNKGDDTIFGDAGNDSLNGGAGDDVISGGDGDDIISGDLGDDTIIGGVGADLLTGGDGEDVFVFAAGDADPVTISSKTYYDTITDFTAGTDKIQLDFALDEDDGVILQGSGATFTTFADANTYAQNLLAHDAVAGSVAAIQVGADTYLFYNGTDGTYAAAGDADQFILLKGVTAADLTVDDFTTAVA</sequence>
<dbReference type="PRINTS" id="PR00313">
    <property type="entry name" value="CABNDNGRPT"/>
</dbReference>
<keyword evidence="4" id="KW-0800">Toxin</keyword>
<evidence type="ECO:0000256" key="6">
    <source>
        <dbReference type="ARBA" id="ARBA00023026"/>
    </source>
</evidence>
<evidence type="ECO:0000256" key="4">
    <source>
        <dbReference type="ARBA" id="ARBA00022656"/>
    </source>
</evidence>
<keyword evidence="6" id="KW-0843">Virulence</keyword>
<evidence type="ECO:0000256" key="8">
    <source>
        <dbReference type="SAM" id="MobiDB-lite"/>
    </source>
</evidence>
<dbReference type="GO" id="GO:0016020">
    <property type="term" value="C:membrane"/>
    <property type="evidence" value="ECO:0007669"/>
    <property type="project" value="UniProtKB-SubCell"/>
</dbReference>
<evidence type="ECO:0000313" key="9">
    <source>
        <dbReference type="EMBL" id="QTH24554.1"/>
    </source>
</evidence>
<dbReference type="PROSITE" id="PS00330">
    <property type="entry name" value="HEMOLYSIN_CALCIUM"/>
    <property type="match status" value="2"/>
</dbReference>
<evidence type="ECO:0000313" key="10">
    <source>
        <dbReference type="Proteomes" id="UP000664914"/>
    </source>
</evidence>
<dbReference type="EMBL" id="CP059319">
    <property type="protein sequence ID" value="QTH24554.1"/>
    <property type="molecule type" value="Genomic_DNA"/>
</dbReference>
<dbReference type="SUPFAM" id="SSF51120">
    <property type="entry name" value="beta-Roll"/>
    <property type="match status" value="3"/>
</dbReference>
<proteinExistence type="predicted"/>
<dbReference type="PANTHER" id="PTHR38340">
    <property type="entry name" value="S-LAYER PROTEIN"/>
    <property type="match status" value="1"/>
</dbReference>
<name>A0A975HIA4_9SPHN</name>
<keyword evidence="3" id="KW-0964">Secreted</keyword>
<feature type="compositionally biased region" description="Basic and acidic residues" evidence="8">
    <location>
        <begin position="213"/>
        <end position="227"/>
    </location>
</feature>
<dbReference type="Pfam" id="PF00353">
    <property type="entry name" value="HemolysinCabind"/>
    <property type="match status" value="6"/>
</dbReference>
<keyword evidence="5" id="KW-0677">Repeat</keyword>
<dbReference type="GO" id="GO:0090729">
    <property type="term" value="F:toxin activity"/>
    <property type="evidence" value="ECO:0007669"/>
    <property type="project" value="UniProtKB-KW"/>
</dbReference>
<gene>
    <name evidence="9" type="ORF">HRJ34_11680</name>
</gene>
<dbReference type="InterPro" id="IPR011049">
    <property type="entry name" value="Serralysin-like_metalloprot_C"/>
</dbReference>
<evidence type="ECO:0000256" key="1">
    <source>
        <dbReference type="ARBA" id="ARBA00004370"/>
    </source>
</evidence>
<feature type="region of interest" description="Disordered" evidence="8">
    <location>
        <begin position="203"/>
        <end position="250"/>
    </location>
</feature>